<feature type="compositionally biased region" description="Basic and acidic residues" evidence="8">
    <location>
        <begin position="639"/>
        <end position="651"/>
    </location>
</feature>
<evidence type="ECO:0000313" key="10">
    <source>
        <dbReference type="EMBL" id="KAH0909051.1"/>
    </source>
</evidence>
<keyword evidence="9" id="KW-1133">Transmembrane helix</keyword>
<feature type="transmembrane region" description="Helical" evidence="9">
    <location>
        <begin position="12"/>
        <end position="29"/>
    </location>
</feature>
<feature type="region of interest" description="Disordered" evidence="8">
    <location>
        <begin position="341"/>
        <end position="394"/>
    </location>
</feature>
<dbReference type="HAMAP" id="MF_00528">
    <property type="entry name" value="Maf"/>
    <property type="match status" value="1"/>
</dbReference>
<feature type="compositionally biased region" description="Acidic residues" evidence="8">
    <location>
        <begin position="360"/>
        <end position="393"/>
    </location>
</feature>
<evidence type="ECO:0000256" key="2">
    <source>
        <dbReference type="ARBA" id="ARBA00022517"/>
    </source>
</evidence>
<dbReference type="CDD" id="cd00555">
    <property type="entry name" value="Maf"/>
    <property type="match status" value="1"/>
</dbReference>
<keyword evidence="11" id="KW-1185">Reference proteome</keyword>
<organism evidence="10 11">
    <name type="scientific">Brassica napus</name>
    <name type="common">Rape</name>
    <dbReference type="NCBI Taxonomy" id="3708"/>
    <lineage>
        <taxon>Eukaryota</taxon>
        <taxon>Viridiplantae</taxon>
        <taxon>Streptophyta</taxon>
        <taxon>Embryophyta</taxon>
        <taxon>Tracheophyta</taxon>
        <taxon>Spermatophyta</taxon>
        <taxon>Magnoliopsida</taxon>
        <taxon>eudicotyledons</taxon>
        <taxon>Gunneridae</taxon>
        <taxon>Pentapetalae</taxon>
        <taxon>rosids</taxon>
        <taxon>malvids</taxon>
        <taxon>Brassicales</taxon>
        <taxon>Brassicaceae</taxon>
        <taxon>Brassiceae</taxon>
        <taxon>Brassica</taxon>
    </lineage>
</organism>
<evidence type="ECO:0000256" key="8">
    <source>
        <dbReference type="SAM" id="MobiDB-lite"/>
    </source>
</evidence>
<name>A0ABQ8BXY9_BRANA</name>
<dbReference type="SUPFAM" id="SSF52972">
    <property type="entry name" value="ITPase-like"/>
    <property type="match status" value="1"/>
</dbReference>
<keyword evidence="4" id="KW-0378">Hydrolase</keyword>
<evidence type="ECO:0000256" key="5">
    <source>
        <dbReference type="ARBA" id="ARBA00023242"/>
    </source>
</evidence>
<dbReference type="Pfam" id="PF02545">
    <property type="entry name" value="Maf"/>
    <property type="match status" value="1"/>
</dbReference>
<keyword evidence="5" id="KW-0539">Nucleus</keyword>
<sequence length="687" mass="76702">MAHNSWRIIHNFIYLPVIFTCSLTLQLLSSQSKETRMAMKRGFKMILGSQSMARKRILAEMGYDFTVVTADIDEKAIRRDNPEDLVVAIAQAKADEIISKLGGQSQFAQDLQPTLLITADTVVVYKGVIREKPTTKDEARLFIKGYSGSHGGVVGSVLVRNLKTGVQRIGWDKAEVYFHEIPEKVIDDLIDDAVTFKVAGGLMLEHPLIAPFIDTVVGGVDTVMGLPKDLTEKFITDVGSNDLLSLAASSMAAVKDSGFEALEKLKSTEPPVFLAPSSISEVARAASQYLFTKLKPHNPKSPFDELLVDGFDAEQIWQQIDMQSQPLLSTLRHEGEAQEYGTTDFKNKKGLSKGKNQNLSDDDDYDEEDEEDEDEEDEEDEEFGAFAGDDNEDADKLGKARYEDFFGGKKKETKKTMRDVIEDEEAGDGNQGNEKLSTHEKELLKVQSKIEQMEKANLDPKHWTMQGEVTATKRPKNSALEVDLDFEHNARPPPVITEEVTASLEDMIKSRIIEARFDDVQRAPNLPTKSKREAKELDDSKSKKGLAEVYEEEYVQKSNPAFAPATFSDELKKEASMLFKKLCLKLDALSHFHFTPKPVIEEMSIQTNVPAIAMEEVAPVAVSDAAMLAPEEIFSGTGKIKDESELTQEERKRRRAKKKRKFKAESANHPVKKARDTNSEIPSTGNE</sequence>
<dbReference type="EMBL" id="JAGKQM010000009">
    <property type="protein sequence ID" value="KAH0909051.1"/>
    <property type="molecule type" value="Genomic_DNA"/>
</dbReference>
<dbReference type="InterPro" id="IPR029001">
    <property type="entry name" value="ITPase-like_fam"/>
</dbReference>
<evidence type="ECO:0000256" key="7">
    <source>
        <dbReference type="ARBA" id="ARBA00029455"/>
    </source>
</evidence>
<comment type="similarity">
    <text evidence="7">Belongs to the MPP10 family.</text>
</comment>
<dbReference type="InterPro" id="IPR003697">
    <property type="entry name" value="Maf-like"/>
</dbReference>
<evidence type="ECO:0000256" key="6">
    <source>
        <dbReference type="ARBA" id="ARBA00023274"/>
    </source>
</evidence>
<dbReference type="Gene3D" id="3.90.950.10">
    <property type="match status" value="1"/>
</dbReference>
<comment type="subcellular location">
    <subcellularLocation>
        <location evidence="1">Nucleus</location>
        <location evidence="1">Nucleolus</location>
    </subcellularLocation>
</comment>
<evidence type="ECO:0000256" key="9">
    <source>
        <dbReference type="SAM" id="Phobius"/>
    </source>
</evidence>
<keyword evidence="2" id="KW-0690">Ribosome biogenesis</keyword>
<evidence type="ECO:0000256" key="4">
    <source>
        <dbReference type="ARBA" id="ARBA00022801"/>
    </source>
</evidence>
<comment type="caution">
    <text evidence="10">The sequence shown here is derived from an EMBL/GenBank/DDBJ whole genome shotgun (WGS) entry which is preliminary data.</text>
</comment>
<keyword evidence="9" id="KW-0472">Membrane</keyword>
<proteinExistence type="inferred from homology"/>
<reference evidence="10 11" key="1">
    <citation type="submission" date="2021-05" db="EMBL/GenBank/DDBJ databases">
        <title>Genome Assembly of Synthetic Allotetraploid Brassica napus Reveals Homoeologous Exchanges between Subgenomes.</title>
        <authorList>
            <person name="Davis J.T."/>
        </authorList>
    </citation>
    <scope>NUCLEOTIDE SEQUENCE [LARGE SCALE GENOMIC DNA]</scope>
    <source>
        <strain evidence="11">cv. Da-Ae</strain>
        <tissue evidence="10">Seedling</tissue>
    </source>
</reference>
<dbReference type="PANTHER" id="PTHR17039:SF0">
    <property type="entry name" value="U3 SMALL NUCLEOLAR RIBONUCLEOPROTEIN PROTEIN MPP10"/>
    <property type="match status" value="1"/>
</dbReference>
<evidence type="ECO:0000256" key="1">
    <source>
        <dbReference type="ARBA" id="ARBA00004604"/>
    </source>
</evidence>
<dbReference type="PANTHER" id="PTHR17039">
    <property type="entry name" value="U3 SMALL NUCLEOLAR RIBONUCLEOPROTEIN PROTEIN MPP10"/>
    <property type="match status" value="1"/>
</dbReference>
<keyword evidence="6" id="KW-0687">Ribonucleoprotein</keyword>
<protein>
    <submittedName>
        <fullName evidence="10">Uncharacterized protein</fullName>
    </submittedName>
</protein>
<dbReference type="Proteomes" id="UP000824890">
    <property type="component" value="Unassembled WGS sequence"/>
</dbReference>
<dbReference type="InterPro" id="IPR012173">
    <property type="entry name" value="Mpp10"/>
</dbReference>
<feature type="region of interest" description="Disordered" evidence="8">
    <location>
        <begin position="638"/>
        <end position="687"/>
    </location>
</feature>
<evidence type="ECO:0000313" key="11">
    <source>
        <dbReference type="Proteomes" id="UP000824890"/>
    </source>
</evidence>
<feature type="region of interest" description="Disordered" evidence="8">
    <location>
        <begin position="412"/>
        <end position="438"/>
    </location>
</feature>
<feature type="region of interest" description="Disordered" evidence="8">
    <location>
        <begin position="455"/>
        <end position="476"/>
    </location>
</feature>
<evidence type="ECO:0000256" key="3">
    <source>
        <dbReference type="ARBA" id="ARBA00022552"/>
    </source>
</evidence>
<keyword evidence="9" id="KW-0812">Transmembrane</keyword>
<gene>
    <name evidence="10" type="ORF">HID58_032372</name>
</gene>
<keyword evidence="3" id="KW-0698">rRNA processing</keyword>
<accession>A0ABQ8BXY9</accession>
<dbReference type="Pfam" id="PF04006">
    <property type="entry name" value="Mpp10"/>
    <property type="match status" value="1"/>
</dbReference>
<feature type="compositionally biased region" description="Basic residues" evidence="8">
    <location>
        <begin position="652"/>
        <end position="662"/>
    </location>
</feature>